<dbReference type="SUPFAM" id="SSF46785">
    <property type="entry name" value="Winged helix' DNA-binding domain"/>
    <property type="match status" value="1"/>
</dbReference>
<evidence type="ECO:0000259" key="1">
    <source>
        <dbReference type="PROSITE" id="PS50987"/>
    </source>
</evidence>
<dbReference type="InterPro" id="IPR011991">
    <property type="entry name" value="ArsR-like_HTH"/>
</dbReference>
<dbReference type="PRINTS" id="PR00778">
    <property type="entry name" value="HTHARSR"/>
</dbReference>
<accession>A0ABR6KVE2</accession>
<dbReference type="CDD" id="cd00090">
    <property type="entry name" value="HTH_ARSR"/>
    <property type="match status" value="1"/>
</dbReference>
<dbReference type="SMART" id="SM00418">
    <property type="entry name" value="HTH_ARSR"/>
    <property type="match status" value="1"/>
</dbReference>
<proteinExistence type="predicted"/>
<dbReference type="InterPro" id="IPR036390">
    <property type="entry name" value="WH_DNA-bd_sf"/>
</dbReference>
<dbReference type="InterPro" id="IPR036388">
    <property type="entry name" value="WH-like_DNA-bd_sf"/>
</dbReference>
<comment type="caution">
    <text evidence="2">The sequence shown here is derived from an EMBL/GenBank/DDBJ whole genome shotgun (WGS) entry which is preliminary data.</text>
</comment>
<reference evidence="2 3" key="1">
    <citation type="submission" date="2020-08" db="EMBL/GenBank/DDBJ databases">
        <title>Genomic Encyclopedia of Type Strains, Phase IV (KMG-IV): sequencing the most valuable type-strain genomes for metagenomic binning, comparative biology and taxonomic classification.</title>
        <authorList>
            <person name="Goeker M."/>
        </authorList>
    </citation>
    <scope>NUCLEOTIDE SEQUENCE [LARGE SCALE GENOMIC DNA]</scope>
    <source>
        <strain evidence="2 3">DSM 7050</strain>
    </source>
</reference>
<dbReference type="InterPro" id="IPR001845">
    <property type="entry name" value="HTH_ArsR_DNA-bd_dom"/>
</dbReference>
<sequence>MSICFERAPAIVVSAGRANLEPTGQRRYLRTMSLPHPNPDQISLANVLAVLGDQTRLAIVGYLARNEGVAMSCGQFLDFGSKTNLSYHLAKLREAGITRTEVSGTSRLISLRRDDLDSRFPGLLDSIVTAARGLPQLERLREDS</sequence>
<organism evidence="2 3">
    <name type="scientific">Aminobacter niigataensis</name>
    <dbReference type="NCBI Taxonomy" id="83265"/>
    <lineage>
        <taxon>Bacteria</taxon>
        <taxon>Pseudomonadati</taxon>
        <taxon>Pseudomonadota</taxon>
        <taxon>Alphaproteobacteria</taxon>
        <taxon>Hyphomicrobiales</taxon>
        <taxon>Phyllobacteriaceae</taxon>
        <taxon>Aminobacter</taxon>
    </lineage>
</organism>
<keyword evidence="2" id="KW-0238">DNA-binding</keyword>
<dbReference type="Proteomes" id="UP000539538">
    <property type="component" value="Unassembled WGS sequence"/>
</dbReference>
<name>A0ABR6KVE2_9HYPH</name>
<feature type="domain" description="HTH arsR-type" evidence="1">
    <location>
        <begin position="36"/>
        <end position="131"/>
    </location>
</feature>
<gene>
    <name evidence="2" type="ORF">GGQ99_000169</name>
</gene>
<dbReference type="GO" id="GO:0003677">
    <property type="term" value="F:DNA binding"/>
    <property type="evidence" value="ECO:0007669"/>
    <property type="project" value="UniProtKB-KW"/>
</dbReference>
<evidence type="ECO:0000313" key="2">
    <source>
        <dbReference type="EMBL" id="MBB4648447.1"/>
    </source>
</evidence>
<protein>
    <submittedName>
        <fullName evidence="2">DNA-binding transcriptional ArsR family regulator</fullName>
    </submittedName>
</protein>
<dbReference type="PROSITE" id="PS50987">
    <property type="entry name" value="HTH_ARSR_2"/>
    <property type="match status" value="1"/>
</dbReference>
<keyword evidence="3" id="KW-1185">Reference proteome</keyword>
<evidence type="ECO:0000313" key="3">
    <source>
        <dbReference type="Proteomes" id="UP000539538"/>
    </source>
</evidence>
<dbReference type="EMBL" id="JACHOT010000001">
    <property type="protein sequence ID" value="MBB4648447.1"/>
    <property type="molecule type" value="Genomic_DNA"/>
</dbReference>
<dbReference type="Pfam" id="PF12840">
    <property type="entry name" value="HTH_20"/>
    <property type="match status" value="1"/>
</dbReference>
<dbReference type="Gene3D" id="1.10.10.10">
    <property type="entry name" value="Winged helix-like DNA-binding domain superfamily/Winged helix DNA-binding domain"/>
    <property type="match status" value="1"/>
</dbReference>